<evidence type="ECO:0000313" key="14">
    <source>
        <dbReference type="Proteomes" id="UP000410492"/>
    </source>
</evidence>
<evidence type="ECO:0000256" key="5">
    <source>
        <dbReference type="ARBA" id="ARBA00022515"/>
    </source>
</evidence>
<reference evidence="13 14" key="1">
    <citation type="submission" date="2019-01" db="EMBL/GenBank/DDBJ databases">
        <authorList>
            <person name="Sayadi A."/>
        </authorList>
    </citation>
    <scope>NUCLEOTIDE SEQUENCE [LARGE SCALE GENOMIC DNA]</scope>
</reference>
<keyword evidence="9" id="KW-0479">Metal-binding</keyword>
<evidence type="ECO:0000256" key="12">
    <source>
        <dbReference type="RuleBase" id="RU003514"/>
    </source>
</evidence>
<evidence type="ECO:0000256" key="7">
    <source>
        <dbReference type="ARBA" id="ARBA00022695"/>
    </source>
</evidence>
<evidence type="ECO:0000256" key="11">
    <source>
        <dbReference type="ARBA" id="ARBA00023163"/>
    </source>
</evidence>
<keyword evidence="10" id="KW-0862">Zinc</keyword>
<name>A0A653C9C5_CALMS</name>
<dbReference type="FunFam" id="3.90.920.10:FF:000001">
    <property type="entry name" value="DNA primase"/>
    <property type="match status" value="1"/>
</dbReference>
<dbReference type="GO" id="GO:0003899">
    <property type="term" value="F:DNA-directed RNA polymerase activity"/>
    <property type="evidence" value="ECO:0007669"/>
    <property type="project" value="InterPro"/>
</dbReference>
<dbReference type="EC" id="2.7.7.-" evidence="12"/>
<accession>A0A653C9C5</accession>
<evidence type="ECO:0000256" key="8">
    <source>
        <dbReference type="ARBA" id="ARBA00022705"/>
    </source>
</evidence>
<keyword evidence="14" id="KW-1185">Reference proteome</keyword>
<dbReference type="Pfam" id="PF01896">
    <property type="entry name" value="DNA_primase_S"/>
    <property type="match status" value="1"/>
</dbReference>
<gene>
    <name evidence="13" type="ORF">CALMAC_LOCUS7143</name>
</gene>
<dbReference type="InterPro" id="IPR002755">
    <property type="entry name" value="DNA_primase_S"/>
</dbReference>
<dbReference type="EMBL" id="CAACVG010007223">
    <property type="protein sequence ID" value="VEN44303.1"/>
    <property type="molecule type" value="Genomic_DNA"/>
</dbReference>
<evidence type="ECO:0000256" key="9">
    <source>
        <dbReference type="ARBA" id="ARBA00022723"/>
    </source>
</evidence>
<comment type="cofactor">
    <cofactor evidence="2">
        <name>Mg(2+)</name>
        <dbReference type="ChEBI" id="CHEBI:18420"/>
    </cofactor>
</comment>
<organism evidence="13 14">
    <name type="scientific">Callosobruchus maculatus</name>
    <name type="common">Southern cowpea weevil</name>
    <name type="synonym">Pulse bruchid</name>
    <dbReference type="NCBI Taxonomy" id="64391"/>
    <lineage>
        <taxon>Eukaryota</taxon>
        <taxon>Metazoa</taxon>
        <taxon>Ecdysozoa</taxon>
        <taxon>Arthropoda</taxon>
        <taxon>Hexapoda</taxon>
        <taxon>Insecta</taxon>
        <taxon>Pterygota</taxon>
        <taxon>Neoptera</taxon>
        <taxon>Endopterygota</taxon>
        <taxon>Coleoptera</taxon>
        <taxon>Polyphaga</taxon>
        <taxon>Cucujiformia</taxon>
        <taxon>Chrysomeloidea</taxon>
        <taxon>Chrysomelidae</taxon>
        <taxon>Bruchinae</taxon>
        <taxon>Bruchini</taxon>
        <taxon>Callosobruchus</taxon>
    </lineage>
</organism>
<keyword evidence="5 12" id="KW-0639">Primosome</keyword>
<sequence length="426" mass="49422">MFLLGNMSEISEENLTILLPLYYRRLFPHVPLYRWLSYGSQMKFAKREISFTLVGDIYIRFQSFDNQESFASELQKRYPIKIDIGATYSIKPKDRSPLVPMIPSEREIVFDIDMTDYDEVRTCCSGADICQKCWKFMVIACKILDVALREDFGFEHILWVFSGRRGIHCWVSDEAARKSDEAVRGAVADYLMVVKGGANVAKKVQLPGEKIHHSIMRAVEIIDRYFLNDIVKDQDILGTEERLNNFLNMIDDSLKPLFKSPMKKAEGSVPRWKAFNETFIELLHKNQIPKNLKNLREEIKLYYAYPRLDINVTKGLNHLLKAPFCVHPKTGKVCVPFSPKLVDNFDPCNVPTLNMLVDEINAYDKKTKEQEEALMETDQTVTQKAKIKDYKKTSLLKAVTLFEEFLRPLEKAERLKRAENDKSMDF</sequence>
<keyword evidence="8 12" id="KW-0235">DNA replication</keyword>
<evidence type="ECO:0000256" key="6">
    <source>
        <dbReference type="ARBA" id="ARBA00022679"/>
    </source>
</evidence>
<evidence type="ECO:0000256" key="1">
    <source>
        <dbReference type="ARBA" id="ARBA00001936"/>
    </source>
</evidence>
<keyword evidence="7" id="KW-0548">Nucleotidyltransferase</keyword>
<proteinExistence type="inferred from homology"/>
<dbReference type="AlphaFoldDB" id="A0A653C9C5"/>
<evidence type="ECO:0000256" key="10">
    <source>
        <dbReference type="ARBA" id="ARBA00022833"/>
    </source>
</evidence>
<keyword evidence="6 12" id="KW-0808">Transferase</keyword>
<evidence type="ECO:0000256" key="4">
    <source>
        <dbReference type="ARBA" id="ARBA00022478"/>
    </source>
</evidence>
<dbReference type="SUPFAM" id="SSF56747">
    <property type="entry name" value="Prim-pol domain"/>
    <property type="match status" value="1"/>
</dbReference>
<protein>
    <recommendedName>
        <fullName evidence="12">DNA primase</fullName>
        <ecNumber evidence="12">2.7.7.-</ecNumber>
    </recommendedName>
</protein>
<evidence type="ECO:0000256" key="3">
    <source>
        <dbReference type="ARBA" id="ARBA00009762"/>
    </source>
</evidence>
<dbReference type="GO" id="GO:0006269">
    <property type="term" value="P:DNA replication, synthesis of primer"/>
    <property type="evidence" value="ECO:0007669"/>
    <property type="project" value="UniProtKB-KW"/>
</dbReference>
<dbReference type="InterPro" id="IPR014052">
    <property type="entry name" value="DNA_primase_ssu_euk/arc"/>
</dbReference>
<dbReference type="Gene3D" id="3.90.920.10">
    <property type="entry name" value="DNA primase, PRIM domain"/>
    <property type="match status" value="1"/>
</dbReference>
<comment type="cofactor">
    <cofactor evidence="1">
        <name>Mn(2+)</name>
        <dbReference type="ChEBI" id="CHEBI:29035"/>
    </cofactor>
</comment>
<dbReference type="GO" id="GO:0006270">
    <property type="term" value="P:DNA replication initiation"/>
    <property type="evidence" value="ECO:0007669"/>
    <property type="project" value="UniProtKB-ARBA"/>
</dbReference>
<evidence type="ECO:0000256" key="2">
    <source>
        <dbReference type="ARBA" id="ARBA00001946"/>
    </source>
</evidence>
<dbReference type="Proteomes" id="UP000410492">
    <property type="component" value="Unassembled WGS sequence"/>
</dbReference>
<dbReference type="PANTHER" id="PTHR10536">
    <property type="entry name" value="DNA PRIMASE SMALL SUBUNIT"/>
    <property type="match status" value="1"/>
</dbReference>
<evidence type="ECO:0000313" key="13">
    <source>
        <dbReference type="EMBL" id="VEN44303.1"/>
    </source>
</evidence>
<dbReference type="GO" id="GO:0046872">
    <property type="term" value="F:metal ion binding"/>
    <property type="evidence" value="ECO:0007669"/>
    <property type="project" value="UniProtKB-KW"/>
</dbReference>
<dbReference type="OrthoDB" id="19606at2759"/>
<keyword evidence="11" id="KW-0804">Transcription</keyword>
<comment type="similarity">
    <text evidence="3 12">Belongs to the eukaryotic-type primase small subunit family.</text>
</comment>
<keyword evidence="4 12" id="KW-0240">DNA-directed RNA polymerase</keyword>
<dbReference type="NCBIfam" id="TIGR00335">
    <property type="entry name" value="primase_sml"/>
    <property type="match status" value="1"/>
</dbReference>
<dbReference type="CDD" id="cd04860">
    <property type="entry name" value="AE_Prim_S"/>
    <property type="match status" value="1"/>
</dbReference>
<dbReference type="GO" id="GO:0005658">
    <property type="term" value="C:alpha DNA polymerase:primase complex"/>
    <property type="evidence" value="ECO:0007669"/>
    <property type="project" value="UniProtKB-ARBA"/>
</dbReference>